<feature type="transmembrane region" description="Helical" evidence="6">
    <location>
        <begin position="89"/>
        <end position="106"/>
    </location>
</feature>
<organism evidence="7 8">
    <name type="scientific">Pleuronectes platessa</name>
    <name type="common">European plaice</name>
    <dbReference type="NCBI Taxonomy" id="8262"/>
    <lineage>
        <taxon>Eukaryota</taxon>
        <taxon>Metazoa</taxon>
        <taxon>Chordata</taxon>
        <taxon>Craniata</taxon>
        <taxon>Vertebrata</taxon>
        <taxon>Euteleostomi</taxon>
        <taxon>Actinopterygii</taxon>
        <taxon>Neopterygii</taxon>
        <taxon>Teleostei</taxon>
        <taxon>Neoteleostei</taxon>
        <taxon>Acanthomorphata</taxon>
        <taxon>Carangaria</taxon>
        <taxon>Pleuronectiformes</taxon>
        <taxon>Pleuronectoidei</taxon>
        <taxon>Pleuronectidae</taxon>
        <taxon>Pleuronectes</taxon>
    </lineage>
</organism>
<dbReference type="PANTHER" id="PTHR23320">
    <property type="entry name" value="MEMBRANE-SPANNING 4-DOMAINS SUBFAMILY A MS4A -RELATED"/>
    <property type="match status" value="1"/>
</dbReference>
<proteinExistence type="inferred from homology"/>
<keyword evidence="8" id="KW-1185">Reference proteome</keyword>
<comment type="subcellular location">
    <subcellularLocation>
        <location evidence="1">Membrane</location>
        <topology evidence="1">Multi-pass membrane protein</topology>
    </subcellularLocation>
</comment>
<evidence type="ECO:0000256" key="5">
    <source>
        <dbReference type="ARBA" id="ARBA00023136"/>
    </source>
</evidence>
<evidence type="ECO:0000256" key="4">
    <source>
        <dbReference type="ARBA" id="ARBA00022989"/>
    </source>
</evidence>
<keyword evidence="3 6" id="KW-0812">Transmembrane</keyword>
<sequence length="239" mass="26049">MSVTLTKEKEVTVITIKADNKSLFPPLWQILRALCTSAVCCSVNHELMKPSVSAILGTIQIMSGMFNMALGPGRPSLHPLDLTDIGASYWLGVLYAAAGITSILAGQYPSPCLAIFTVIVNMVGAVFAFTGIVLYSIELQDIYMGRVWGWSHYDRHSFSLQSLLVNAEAVSVLLAVLQLCVCIGVAVVGIKAVIVMKKKEAGERVGHQQPELQDMLLSRFLCLESILQSNHRSRSFPPL</sequence>
<evidence type="ECO:0000313" key="7">
    <source>
        <dbReference type="EMBL" id="CAB1438879.1"/>
    </source>
</evidence>
<feature type="transmembrane region" description="Helical" evidence="6">
    <location>
        <begin position="169"/>
        <end position="194"/>
    </location>
</feature>
<keyword evidence="4 6" id="KW-1133">Transmembrane helix</keyword>
<dbReference type="InterPro" id="IPR007237">
    <property type="entry name" value="CD20-like"/>
</dbReference>
<dbReference type="PANTHER" id="PTHR23320:SF125">
    <property type="entry name" value="TRANSMEMBRANE PROTEIN 176L.1-RELATED"/>
    <property type="match status" value="1"/>
</dbReference>
<dbReference type="GO" id="GO:0016020">
    <property type="term" value="C:membrane"/>
    <property type="evidence" value="ECO:0007669"/>
    <property type="project" value="UniProtKB-SubCell"/>
</dbReference>
<comment type="caution">
    <text evidence="7">The sequence shown here is derived from an EMBL/GenBank/DDBJ whole genome shotgun (WGS) entry which is preliminary data.</text>
</comment>
<evidence type="ECO:0000313" key="8">
    <source>
        <dbReference type="Proteomes" id="UP001153269"/>
    </source>
</evidence>
<keyword evidence="5 6" id="KW-0472">Membrane</keyword>
<name>A0A9N7UX17_PLEPL</name>
<comment type="similarity">
    <text evidence="2">Belongs to the MS4A family.</text>
</comment>
<evidence type="ECO:0000256" key="2">
    <source>
        <dbReference type="ARBA" id="ARBA00009565"/>
    </source>
</evidence>
<evidence type="ECO:0000256" key="1">
    <source>
        <dbReference type="ARBA" id="ARBA00004141"/>
    </source>
</evidence>
<evidence type="ECO:0000256" key="3">
    <source>
        <dbReference type="ARBA" id="ARBA00022692"/>
    </source>
</evidence>
<evidence type="ECO:0000256" key="6">
    <source>
        <dbReference type="SAM" id="Phobius"/>
    </source>
</evidence>
<protein>
    <submittedName>
        <fullName evidence="7">Uncharacterized protein</fullName>
    </submittedName>
</protein>
<dbReference type="EMBL" id="CADEAL010002223">
    <property type="protein sequence ID" value="CAB1438879.1"/>
    <property type="molecule type" value="Genomic_DNA"/>
</dbReference>
<dbReference type="Proteomes" id="UP001153269">
    <property type="component" value="Unassembled WGS sequence"/>
</dbReference>
<reference evidence="7" key="1">
    <citation type="submission" date="2020-03" db="EMBL/GenBank/DDBJ databases">
        <authorList>
            <person name="Weist P."/>
        </authorList>
    </citation>
    <scope>NUCLEOTIDE SEQUENCE</scope>
</reference>
<dbReference type="AlphaFoldDB" id="A0A9N7UX17"/>
<feature type="transmembrane region" description="Helical" evidence="6">
    <location>
        <begin position="113"/>
        <end position="137"/>
    </location>
</feature>
<dbReference type="Pfam" id="PF04103">
    <property type="entry name" value="CD20"/>
    <property type="match status" value="1"/>
</dbReference>
<dbReference type="InterPro" id="IPR030417">
    <property type="entry name" value="MS4A"/>
</dbReference>
<feature type="transmembrane region" description="Helical" evidence="6">
    <location>
        <begin position="52"/>
        <end position="69"/>
    </location>
</feature>
<accession>A0A9N7UX17</accession>
<gene>
    <name evidence="7" type="ORF">PLEPLA_LOCUS26739</name>
</gene>